<protein>
    <submittedName>
        <fullName evidence="1">Uncharacterized protein</fullName>
    </submittedName>
</protein>
<accession>A0ACB8HMX1</accession>
<keyword evidence="2" id="KW-1185">Reference proteome</keyword>
<dbReference type="EMBL" id="CM038913">
    <property type="protein sequence ID" value="KAH9557592.1"/>
    <property type="molecule type" value="Genomic_DNA"/>
</dbReference>
<name>A0ACB8HMX1_9BRYO</name>
<reference evidence="2" key="1">
    <citation type="journal article" date="2022" name="New Phytol.">
        <title>Phylogenomic structure and speciation in an emerging model: the Sphagnum magellanicum complex (Bryophyta).</title>
        <authorList>
            <person name="Shaw A.J."/>
            <person name="Piatkowski B."/>
            <person name="Duffy A.M."/>
            <person name="Aguero B."/>
            <person name="Imwattana K."/>
            <person name="Nieto-Lugilde M."/>
            <person name="Healey A."/>
            <person name="Weston D.J."/>
            <person name="Patel M.N."/>
            <person name="Schmutz J."/>
            <person name="Grimwood J."/>
            <person name="Yavitt J.B."/>
            <person name="Hassel K."/>
            <person name="Stenoien H.K."/>
            <person name="Flatberg K.I."/>
            <person name="Bickford C.P."/>
            <person name="Hicks K.A."/>
        </authorList>
    </citation>
    <scope>NUCLEOTIDE SEQUENCE [LARGE SCALE GENOMIC DNA]</scope>
</reference>
<organism evidence="1 2">
    <name type="scientific">Sphagnum magellanicum</name>
    <dbReference type="NCBI Taxonomy" id="128215"/>
    <lineage>
        <taxon>Eukaryota</taxon>
        <taxon>Viridiplantae</taxon>
        <taxon>Streptophyta</taxon>
        <taxon>Embryophyta</taxon>
        <taxon>Bryophyta</taxon>
        <taxon>Sphagnophytina</taxon>
        <taxon>Sphagnopsida</taxon>
        <taxon>Sphagnales</taxon>
        <taxon>Sphagnaceae</taxon>
        <taxon>Sphagnum</taxon>
    </lineage>
</organism>
<comment type="caution">
    <text evidence="1">The sequence shown here is derived from an EMBL/GenBank/DDBJ whole genome shotgun (WGS) entry which is preliminary data.</text>
</comment>
<evidence type="ECO:0000313" key="2">
    <source>
        <dbReference type="Proteomes" id="UP000828922"/>
    </source>
</evidence>
<proteinExistence type="predicted"/>
<evidence type="ECO:0000313" key="1">
    <source>
        <dbReference type="EMBL" id="KAH9557592.1"/>
    </source>
</evidence>
<dbReference type="Proteomes" id="UP000828922">
    <property type="component" value="Linkage Group LG07"/>
</dbReference>
<gene>
    <name evidence="1" type="ORF">CY35_07G091700</name>
</gene>
<sequence length="139" mass="14693">MDDSHSIAMSQTTQITLACLLVLLLLVESSCATSRRVSASAAEEPLPIKCDASVLELVPCSDSLSGKRAVARPDHRCCVALKELMLTPECLCFAASTAHGFNKKQVLSLPSACNIRIKPGQTCDGLPVPTTKLLASTPL</sequence>